<reference evidence="1" key="1">
    <citation type="journal article" date="2012" name="BMC Biol.">
        <title>Comprehensive microarray-based analysis for stage-specific larval camouflage pattern-associated genes in the swallowtail butterfly, Papilio xuthus.</title>
        <authorList>
            <person name="Futahashi R."/>
            <person name="Shirataki H."/>
            <person name="Narita T."/>
            <person name="Mita K."/>
            <person name="Fujiwara H."/>
        </authorList>
    </citation>
    <scope>NUCLEOTIDE SEQUENCE</scope>
    <source>
        <tissue evidence="1">Epidermis</tissue>
    </source>
</reference>
<dbReference type="EMBL" id="AK403296">
    <property type="protein sequence ID" value="BAM19680.1"/>
    <property type="molecule type" value="mRNA"/>
</dbReference>
<organism evidence="1">
    <name type="scientific">Papilio xuthus</name>
    <name type="common">Asian swallowtail butterfly</name>
    <dbReference type="NCBI Taxonomy" id="66420"/>
    <lineage>
        <taxon>Eukaryota</taxon>
        <taxon>Metazoa</taxon>
        <taxon>Ecdysozoa</taxon>
        <taxon>Arthropoda</taxon>
        <taxon>Hexapoda</taxon>
        <taxon>Insecta</taxon>
        <taxon>Pterygota</taxon>
        <taxon>Neoptera</taxon>
        <taxon>Endopterygota</taxon>
        <taxon>Lepidoptera</taxon>
        <taxon>Glossata</taxon>
        <taxon>Ditrysia</taxon>
        <taxon>Papilionoidea</taxon>
        <taxon>Papilionidae</taxon>
        <taxon>Papilioninae</taxon>
        <taxon>Papilio</taxon>
    </lineage>
</organism>
<name>I4DP40_PAPXU</name>
<sequence length="54" mass="6318">FVRDTAVVPGSIVRYIITHLDLWREFICHGFVQRCLCRTKHQVTVCDRDNAIES</sequence>
<evidence type="ECO:0000313" key="1">
    <source>
        <dbReference type="EMBL" id="BAM19680.1"/>
    </source>
</evidence>
<feature type="non-terminal residue" evidence="1">
    <location>
        <position position="1"/>
    </location>
</feature>
<proteinExistence type="evidence at transcript level"/>
<protein>
    <submittedName>
        <fullName evidence="1">Uncharacterized protein</fullName>
    </submittedName>
</protein>
<dbReference type="AlphaFoldDB" id="I4DP40"/>
<accession>I4DP40</accession>